<dbReference type="AlphaFoldDB" id="A0A075ATJ3"/>
<dbReference type="PANTHER" id="PTHR10778">
    <property type="entry name" value="SOLUTE CARRIER FAMILY 35 MEMBER B"/>
    <property type="match status" value="1"/>
</dbReference>
<comment type="subcellular location">
    <subcellularLocation>
        <location evidence="1">Endoplasmic reticulum membrane</location>
        <topology evidence="1">Multi-pass membrane protein</topology>
    </subcellularLocation>
</comment>
<accession>A0A075ATJ3</accession>
<feature type="transmembrane region" description="Helical" evidence="9">
    <location>
        <begin position="301"/>
        <end position="320"/>
    </location>
</feature>
<evidence type="ECO:0000256" key="2">
    <source>
        <dbReference type="ARBA" id="ARBA00022448"/>
    </source>
</evidence>
<dbReference type="PANTHER" id="PTHR10778:SF10">
    <property type="entry name" value="SOLUTE CARRIER FAMILY 35 MEMBER B1"/>
    <property type="match status" value="1"/>
</dbReference>
<evidence type="ECO:0000256" key="8">
    <source>
        <dbReference type="ARBA" id="ARBA00041103"/>
    </source>
</evidence>
<dbReference type="EMBL" id="KE561054">
    <property type="protein sequence ID" value="EPZ33495.1"/>
    <property type="molecule type" value="Genomic_DNA"/>
</dbReference>
<dbReference type="GO" id="GO:0120112">
    <property type="term" value="P:UDP-glucose transmembrane transport into endoplasmic reticulum"/>
    <property type="evidence" value="ECO:0007669"/>
    <property type="project" value="EnsemblFungi"/>
</dbReference>
<sequence>MAVVKLLSCILGVYACFLTWAILQEKLTSVAYIHKLPNGLLESKKFKYFIFMNAVQAFAAVIVAGIYIGVKKDGFGKISKRTIFEYARVSLSATMASPFGYASLKHISYPTMILGKSCKLVPVMLMSLFVNKRRFEWFKYVTVLLITIGVSGFMLNDNAVNNSTGKSGKSTSLFGLFLLFINLFVDGLTNSWQDRLFFTFNVKASQLMFFMNAFAFTFMTIYLGMPFVSNNELYEALNFISQFPNVLSDLVLFSFCGAIGQTFIFYTLEQYGSVILTTITVTRKLVTILLSLLWFDHSVNGKQWFFVSIVFGAILIETYFSKVKAGKSKNQKSITKKKAE</sequence>
<dbReference type="HOGENOM" id="CLU_036019_0_0_1"/>
<dbReference type="STRING" id="988480.A0A075ATJ3"/>
<dbReference type="Pfam" id="PF08449">
    <property type="entry name" value="UAA"/>
    <property type="match status" value="1"/>
</dbReference>
<keyword evidence="3" id="KW-0762">Sugar transport</keyword>
<dbReference type="InterPro" id="IPR013657">
    <property type="entry name" value="SCL35B1-4/HUT1"/>
</dbReference>
<evidence type="ECO:0000313" key="12">
    <source>
        <dbReference type="Proteomes" id="UP000030755"/>
    </source>
</evidence>
<evidence type="ECO:0000256" key="6">
    <source>
        <dbReference type="ARBA" id="ARBA00022989"/>
    </source>
</evidence>
<feature type="transmembrane region" description="Helical" evidence="9">
    <location>
        <begin position="48"/>
        <end position="70"/>
    </location>
</feature>
<feature type="transmembrane region" description="Helical" evidence="9">
    <location>
        <begin position="167"/>
        <end position="185"/>
    </location>
</feature>
<dbReference type="Proteomes" id="UP000030755">
    <property type="component" value="Unassembled WGS sequence"/>
</dbReference>
<keyword evidence="12" id="KW-1185">Reference proteome</keyword>
<keyword evidence="5" id="KW-0256">Endoplasmic reticulum</keyword>
<organism evidence="10 12">
    <name type="scientific">Rozella allomycis (strain CSF55)</name>
    <dbReference type="NCBI Taxonomy" id="988480"/>
    <lineage>
        <taxon>Eukaryota</taxon>
        <taxon>Fungi</taxon>
        <taxon>Fungi incertae sedis</taxon>
        <taxon>Cryptomycota</taxon>
        <taxon>Cryptomycota incertae sedis</taxon>
        <taxon>Rozella</taxon>
    </lineage>
</organism>
<protein>
    <recommendedName>
        <fullName evidence="8">UDP-galactose transporter homolog 1</fullName>
    </recommendedName>
</protein>
<dbReference type="GO" id="GO:0005460">
    <property type="term" value="F:UDP-glucose transmembrane transporter activity"/>
    <property type="evidence" value="ECO:0007669"/>
    <property type="project" value="TreeGrafter"/>
</dbReference>
<name>A0A075ATJ3_ROZAC</name>
<reference evidence="11" key="3">
    <citation type="submission" date="2018-08" db="EMBL/GenBank/DDBJ databases">
        <title>Leveraging single-cell genomics to expand the Fungal Tree of Life.</title>
        <authorList>
            <consortium name="DOE Joint Genome Institute"/>
            <person name="Ahrendt S.R."/>
            <person name="Quandt C.A."/>
            <person name="Ciobanu D."/>
            <person name="Clum A."/>
            <person name="Salamov A."/>
            <person name="Andreopoulos B."/>
            <person name="Cheng J.-F."/>
            <person name="Woyke T."/>
            <person name="Pelin A."/>
            <person name="Henrissat B."/>
            <person name="Reynolds N."/>
            <person name="Benny G.L."/>
            <person name="Smith M.E."/>
            <person name="James T.Y."/>
            <person name="Grigoriev I.V."/>
        </authorList>
    </citation>
    <scope>NUCLEOTIDE SEQUENCE</scope>
    <source>
        <strain evidence="11">CSF55</strain>
    </source>
</reference>
<dbReference type="OMA" id="CGAIGQV"/>
<reference evidence="10 12" key="1">
    <citation type="journal article" date="2013" name="Curr. Biol.">
        <title>Shared signatures of parasitism and phylogenomics unite Cryptomycota and microsporidia.</title>
        <authorList>
            <person name="James T.Y."/>
            <person name="Pelin A."/>
            <person name="Bonen L."/>
            <person name="Ahrendt S."/>
            <person name="Sain D."/>
            <person name="Corradi N."/>
            <person name="Stajich J.E."/>
        </authorList>
    </citation>
    <scope>NUCLEOTIDE SEQUENCE [LARGE SCALE GENOMIC DNA]</scope>
    <source>
        <strain evidence="10">CSF55</strain>
        <strain evidence="10">CSF55</strain>
    </source>
</reference>
<evidence type="ECO:0000313" key="10">
    <source>
        <dbReference type="EMBL" id="EPZ33495.1"/>
    </source>
</evidence>
<dbReference type="PROSITE" id="PS51257">
    <property type="entry name" value="PROKAR_LIPOPROTEIN"/>
    <property type="match status" value="1"/>
</dbReference>
<evidence type="ECO:0000313" key="11">
    <source>
        <dbReference type="EMBL" id="RKP20962.1"/>
    </source>
</evidence>
<keyword evidence="6 9" id="KW-1133">Transmembrane helix</keyword>
<evidence type="ECO:0000313" key="13">
    <source>
        <dbReference type="Proteomes" id="UP000281549"/>
    </source>
</evidence>
<feature type="transmembrane region" description="Helical" evidence="9">
    <location>
        <begin position="137"/>
        <end position="155"/>
    </location>
</feature>
<evidence type="ECO:0000256" key="5">
    <source>
        <dbReference type="ARBA" id="ARBA00022824"/>
    </source>
</evidence>
<evidence type="ECO:0000256" key="9">
    <source>
        <dbReference type="SAM" id="Phobius"/>
    </source>
</evidence>
<reference evidence="13" key="2">
    <citation type="journal article" date="2018" name="Nat. Microbiol.">
        <title>Leveraging single-cell genomics to expand the fungal tree of life.</title>
        <authorList>
            <person name="Ahrendt S.R."/>
            <person name="Quandt C.A."/>
            <person name="Ciobanu D."/>
            <person name="Clum A."/>
            <person name="Salamov A."/>
            <person name="Andreopoulos B."/>
            <person name="Cheng J.F."/>
            <person name="Woyke T."/>
            <person name="Pelin A."/>
            <person name="Henrissat B."/>
            <person name="Reynolds N.K."/>
            <person name="Benny G.L."/>
            <person name="Smith M.E."/>
            <person name="James T.Y."/>
            <person name="Grigoriev I.V."/>
        </authorList>
    </citation>
    <scope>NUCLEOTIDE SEQUENCE [LARGE SCALE GENOMIC DNA]</scope>
    <source>
        <strain evidence="13">CSF55</strain>
    </source>
</reference>
<feature type="transmembrane region" description="Helical" evidence="9">
    <location>
        <begin position="206"/>
        <end position="225"/>
    </location>
</feature>
<keyword evidence="7 9" id="KW-0472">Membrane</keyword>
<evidence type="ECO:0000256" key="1">
    <source>
        <dbReference type="ARBA" id="ARBA00004477"/>
    </source>
</evidence>
<proteinExistence type="predicted"/>
<keyword evidence="2" id="KW-0813">Transport</keyword>
<dbReference type="EMBL" id="ML005003">
    <property type="protein sequence ID" value="RKP20962.1"/>
    <property type="molecule type" value="Genomic_DNA"/>
</dbReference>
<dbReference type="OrthoDB" id="1601at2759"/>
<keyword evidence="4 9" id="KW-0812">Transmembrane</keyword>
<dbReference type="GO" id="GO:0005459">
    <property type="term" value="F:UDP-galactose transmembrane transporter activity"/>
    <property type="evidence" value="ECO:0007669"/>
    <property type="project" value="EnsemblFungi"/>
</dbReference>
<gene>
    <name evidence="10" type="ORF">O9G_001246</name>
    <name evidence="11" type="ORF">ROZALSC1DRAFT_27595</name>
</gene>
<evidence type="ECO:0000256" key="7">
    <source>
        <dbReference type="ARBA" id="ARBA00023136"/>
    </source>
</evidence>
<evidence type="ECO:0000256" key="3">
    <source>
        <dbReference type="ARBA" id="ARBA00022597"/>
    </source>
</evidence>
<dbReference type="Proteomes" id="UP000281549">
    <property type="component" value="Unassembled WGS sequence"/>
</dbReference>
<dbReference type="GO" id="GO:0005789">
    <property type="term" value="C:endoplasmic reticulum membrane"/>
    <property type="evidence" value="ECO:0007669"/>
    <property type="project" value="UniProtKB-SubCell"/>
</dbReference>
<feature type="transmembrane region" description="Helical" evidence="9">
    <location>
        <begin position="273"/>
        <end position="295"/>
    </location>
</feature>
<evidence type="ECO:0000256" key="4">
    <source>
        <dbReference type="ARBA" id="ARBA00022692"/>
    </source>
</evidence>
<dbReference type="GO" id="GO:0000139">
    <property type="term" value="C:Golgi membrane"/>
    <property type="evidence" value="ECO:0007669"/>
    <property type="project" value="TreeGrafter"/>
</dbReference>
<feature type="transmembrane region" description="Helical" evidence="9">
    <location>
        <begin position="245"/>
        <end position="266"/>
    </location>
</feature>